<dbReference type="PANTHER" id="PTHR33116">
    <property type="entry name" value="REVERSE TRANSCRIPTASE ZINC-BINDING DOMAIN-CONTAINING PROTEIN-RELATED-RELATED"/>
    <property type="match status" value="1"/>
</dbReference>
<dbReference type="InterPro" id="IPR012337">
    <property type="entry name" value="RNaseH-like_sf"/>
</dbReference>
<dbReference type="InterPro" id="IPR036691">
    <property type="entry name" value="Endo/exonu/phosph_ase_sf"/>
</dbReference>
<dbReference type="CDD" id="cd01650">
    <property type="entry name" value="RT_nLTR_like"/>
    <property type="match status" value="1"/>
</dbReference>
<dbReference type="SUPFAM" id="SSF53098">
    <property type="entry name" value="Ribonuclease H-like"/>
    <property type="match status" value="1"/>
</dbReference>
<dbReference type="Gene3D" id="3.30.420.10">
    <property type="entry name" value="Ribonuclease H-like superfamily/Ribonuclease H"/>
    <property type="match status" value="1"/>
</dbReference>
<dbReference type="Pfam" id="PF13966">
    <property type="entry name" value="zf-RVT"/>
    <property type="match status" value="1"/>
</dbReference>
<dbReference type="SUPFAM" id="SSF56219">
    <property type="entry name" value="DNase I-like"/>
    <property type="match status" value="1"/>
</dbReference>
<dbReference type="InterPro" id="IPR044730">
    <property type="entry name" value="RNase_H-like_dom_plant"/>
</dbReference>
<dbReference type="Gene3D" id="3.60.10.10">
    <property type="entry name" value="Endonuclease/exonuclease/phosphatase"/>
    <property type="match status" value="1"/>
</dbReference>
<dbReference type="PROSITE" id="PS50878">
    <property type="entry name" value="RT_POL"/>
    <property type="match status" value="1"/>
</dbReference>
<reference evidence="2" key="1">
    <citation type="journal article" date="2021" name="Nat. Commun.">
        <title>Genomic analyses provide insights into spinach domestication and the genetic basis of agronomic traits.</title>
        <authorList>
            <person name="Cai X."/>
            <person name="Sun X."/>
            <person name="Xu C."/>
            <person name="Sun H."/>
            <person name="Wang X."/>
            <person name="Ge C."/>
            <person name="Zhang Z."/>
            <person name="Wang Q."/>
            <person name="Fei Z."/>
            <person name="Jiao C."/>
            <person name="Wang Q."/>
        </authorList>
    </citation>
    <scope>NUCLEOTIDE SEQUENCE [LARGE SCALE GENOMIC DNA]</scope>
    <source>
        <strain evidence="2">cv. Varoflay</strain>
    </source>
</reference>
<dbReference type="Pfam" id="PF00078">
    <property type="entry name" value="RVT_1"/>
    <property type="match status" value="1"/>
</dbReference>
<dbReference type="PANTHER" id="PTHR33116:SF84">
    <property type="entry name" value="RNA-DIRECTED DNA POLYMERASE"/>
    <property type="match status" value="1"/>
</dbReference>
<dbReference type="RefSeq" id="XP_056692279.1">
    <property type="nucleotide sequence ID" value="XM_056836301.1"/>
</dbReference>
<dbReference type="InterPro" id="IPR036397">
    <property type="entry name" value="RNaseH_sf"/>
</dbReference>
<accession>A0ABM3R9J3</accession>
<dbReference type="GeneID" id="130467706"/>
<dbReference type="InterPro" id="IPR026960">
    <property type="entry name" value="RVT-Znf"/>
</dbReference>
<proteinExistence type="predicted"/>
<organism evidence="2 3">
    <name type="scientific">Spinacia oleracea</name>
    <name type="common">Spinach</name>
    <dbReference type="NCBI Taxonomy" id="3562"/>
    <lineage>
        <taxon>Eukaryota</taxon>
        <taxon>Viridiplantae</taxon>
        <taxon>Streptophyta</taxon>
        <taxon>Embryophyta</taxon>
        <taxon>Tracheophyta</taxon>
        <taxon>Spermatophyta</taxon>
        <taxon>Magnoliopsida</taxon>
        <taxon>eudicotyledons</taxon>
        <taxon>Gunneridae</taxon>
        <taxon>Pentapetalae</taxon>
        <taxon>Caryophyllales</taxon>
        <taxon>Chenopodiaceae</taxon>
        <taxon>Chenopodioideae</taxon>
        <taxon>Anserineae</taxon>
        <taxon>Spinacia</taxon>
    </lineage>
</organism>
<reference evidence="3" key="2">
    <citation type="submission" date="2025-08" db="UniProtKB">
        <authorList>
            <consortium name="RefSeq"/>
        </authorList>
    </citation>
    <scope>IDENTIFICATION</scope>
    <source>
        <tissue evidence="3">Leaf</tissue>
    </source>
</reference>
<dbReference type="CDD" id="cd06222">
    <property type="entry name" value="RNase_H_like"/>
    <property type="match status" value="1"/>
</dbReference>
<protein>
    <recommendedName>
        <fullName evidence="1">Reverse transcriptase domain-containing protein</fullName>
    </recommendedName>
</protein>
<gene>
    <name evidence="3" type="primary">LOC130467706</name>
</gene>
<dbReference type="InterPro" id="IPR002156">
    <property type="entry name" value="RNaseH_domain"/>
</dbReference>
<name>A0ABM3R9J3_SPIOL</name>
<evidence type="ECO:0000313" key="2">
    <source>
        <dbReference type="Proteomes" id="UP000813463"/>
    </source>
</evidence>
<evidence type="ECO:0000313" key="3">
    <source>
        <dbReference type="RefSeq" id="XP_056692279.1"/>
    </source>
</evidence>
<keyword evidence="2" id="KW-1185">Reference proteome</keyword>
<feature type="domain" description="Reverse transcriptase" evidence="1">
    <location>
        <begin position="329"/>
        <end position="609"/>
    </location>
</feature>
<sequence length="1321" mass="152770">MGGRPVRSSQGRNLKNFMDDAGLVDIGYNGCKYTWTNARDEVDLIQERLDRALANSPWMDNFPHTKVHHLPRIHSDHSPVLVTLQNSFISGSFPFRCKEIWLSHPEFSNYFVNNWKFPNNNFLEGRNRFLRTINGWNHNIFGNLEKQKANIMARIDGIQIALSHHYSRYLINLEAELIGKLKDIFMKERIIWAQKAGLDWRRYGDYNTKYFHIMAKIKKSRGKILTLKNEANDWITDQQELKNMATSYFQRLFTTTHHHSNLHCSTNNGLKLNEDEIRELSAMVSIEEVHHNLFSMAPIKSPGPDGIQPIFFQRHWKDIGLSIYEFCVSCFRNGCIPKDINNSYLALIPKIANPSVITEFRPIGLCNTIYKLITKIVSSRLKSVLQRIISPLQSSFIKGRGIEDNVILVKEMAHHFHKAKKKNKIMALKLDITKAYDSLEWGFIRETLYYFEFPVNLINLIMSCITSSSISVLWNGEICDPFYPSRGIRQGDPLSSYIFVLCLDRLSIMIENLVHQAQWKPVALTKNIKISHVFYADDVFLFSVASEDNMSTIMDTLTHFGNMSGLKLSLTKSTIIFPSSLNHNIRNDIAGNYGLKISTSFGKYLGVDIRPHKLKITNYKGLLDKTMDRIRGWQAKLLNMAGRCTLIKAVLNSFPLYAMQTNLFPTTISYALEKCCRKFLWNKVDNSKYMSRIAWSKVTSSTTLGGLGIRRLKEWNLAFMAKLGWSILTKPDKLWVKIMKEKYLKNTNLLNCFPTYNQSPIWRDILKGNPILHQGLMIGIGNGKNTSIWYHHWIGEAPLYTLEGIKIPDLKAHWFVERIIKDGKWHLDEIQHIIPSHIKDLILAYPLSNNSEEKDFIRWKFSKNWDFEIKSAYHIQLTSPSPIIQDHVPWNSIWKIKCHFKYKMLLWNCCHEILPVASSLNQKINSISPICTRCLHHKEDHIHLFRDCPQSSVLWSFIFQRVWKNEKFQYNRFYNTDWRNWIQFNLHNSKRWKVIFTIALWHIWITRNKAVFDLKMKSAFSLYNSFFVDWNSTNLAFQDKFPNNRSDKVIPKKHWMPPIEGYMKLNIDGAWKSGNIAGGGGVFRRHTGSWFVGFSTKFKVHSPLASELYALREGLKIAKNFMIDKLEIENDALNLKLLLDKVKDHPHHELGPVLREVSQLLGEGWIITFSHIPKTYNRVAHALAAHSLIMMVQHKLHYIIPSCAKDEYEGDFEKANPVYVEEMRRNAREQVRAICNAKKKNTEIINTICEGPSATQIVFGSIVSTIKKGLQSSNTAQQGVEVDKGKGKEFVPFVVGGSTTTNNVHVVEIEDDEENGSVTNN</sequence>
<dbReference type="InterPro" id="IPR000477">
    <property type="entry name" value="RT_dom"/>
</dbReference>
<dbReference type="SUPFAM" id="SSF56672">
    <property type="entry name" value="DNA/RNA polymerases"/>
    <property type="match status" value="1"/>
</dbReference>
<dbReference type="Pfam" id="PF13456">
    <property type="entry name" value="RVT_3"/>
    <property type="match status" value="1"/>
</dbReference>
<dbReference type="InterPro" id="IPR043502">
    <property type="entry name" value="DNA/RNA_pol_sf"/>
</dbReference>
<dbReference type="Proteomes" id="UP000813463">
    <property type="component" value="Chromosome 2"/>
</dbReference>
<evidence type="ECO:0000259" key="1">
    <source>
        <dbReference type="PROSITE" id="PS50878"/>
    </source>
</evidence>